<keyword evidence="6 8" id="KW-0472">Membrane</keyword>
<feature type="chain" id="PRO_5045302653" evidence="9">
    <location>
        <begin position="25"/>
        <end position="709"/>
    </location>
</feature>
<feature type="transmembrane region" description="Helical" evidence="8">
    <location>
        <begin position="387"/>
        <end position="408"/>
    </location>
</feature>
<dbReference type="RefSeq" id="WP_029718432.1">
    <property type="nucleotide sequence ID" value="NZ_JAAOCD010000004.1"/>
</dbReference>
<evidence type="ECO:0000256" key="4">
    <source>
        <dbReference type="ARBA" id="ARBA00022748"/>
    </source>
</evidence>
<comment type="caution">
    <text evidence="11">The sequence shown here is derived from an EMBL/GenBank/DDBJ whole genome shotgun (WGS) entry which is preliminary data.</text>
</comment>
<feature type="transmembrane region" description="Helical" evidence="8">
    <location>
        <begin position="500"/>
        <end position="519"/>
    </location>
</feature>
<dbReference type="InterPro" id="IPR017937">
    <property type="entry name" value="Thioredoxin_CS"/>
</dbReference>
<keyword evidence="5 8" id="KW-1133">Transmembrane helix</keyword>
<dbReference type="Pfam" id="PF02683">
    <property type="entry name" value="DsbD_TM"/>
    <property type="match status" value="1"/>
</dbReference>
<feature type="transmembrane region" description="Helical" evidence="8">
    <location>
        <begin position="460"/>
        <end position="479"/>
    </location>
</feature>
<comment type="subcellular location">
    <subcellularLocation>
        <location evidence="1">Cell membrane</location>
        <topology evidence="1">Multi-pass membrane protein</topology>
    </subcellularLocation>
</comment>
<keyword evidence="2" id="KW-1003">Cell membrane</keyword>
<keyword evidence="9" id="KW-0732">Signal</keyword>
<accession>A0ABX0HX02</accession>
<evidence type="ECO:0000313" key="11">
    <source>
        <dbReference type="EMBL" id="NHK98905.1"/>
    </source>
</evidence>
<proteinExistence type="predicted"/>
<evidence type="ECO:0000256" key="6">
    <source>
        <dbReference type="ARBA" id="ARBA00023136"/>
    </source>
</evidence>
<dbReference type="InterPro" id="IPR013766">
    <property type="entry name" value="Thioredoxin_domain"/>
</dbReference>
<evidence type="ECO:0000256" key="5">
    <source>
        <dbReference type="ARBA" id="ARBA00022989"/>
    </source>
</evidence>
<dbReference type="InterPro" id="IPR028250">
    <property type="entry name" value="DsbDN"/>
</dbReference>
<feature type="transmembrane region" description="Helical" evidence="8">
    <location>
        <begin position="303"/>
        <end position="332"/>
    </location>
</feature>
<evidence type="ECO:0000256" key="3">
    <source>
        <dbReference type="ARBA" id="ARBA00022692"/>
    </source>
</evidence>
<organism evidence="11 12">
    <name type="scientific">Rubrivivax benzoatilyticus</name>
    <dbReference type="NCBI Taxonomy" id="316997"/>
    <lineage>
        <taxon>Bacteria</taxon>
        <taxon>Pseudomonadati</taxon>
        <taxon>Pseudomonadota</taxon>
        <taxon>Betaproteobacteria</taxon>
        <taxon>Burkholderiales</taxon>
        <taxon>Sphaerotilaceae</taxon>
        <taxon>Rubrivivax</taxon>
    </lineage>
</organism>
<evidence type="ECO:0000256" key="9">
    <source>
        <dbReference type="SAM" id="SignalP"/>
    </source>
</evidence>
<gene>
    <name evidence="11" type="ORF">G7087_11010</name>
</gene>
<dbReference type="PROSITE" id="PS00194">
    <property type="entry name" value="THIOREDOXIN_1"/>
    <property type="match status" value="1"/>
</dbReference>
<dbReference type="InterPro" id="IPR035671">
    <property type="entry name" value="DsbD_gamma"/>
</dbReference>
<evidence type="ECO:0000313" key="12">
    <source>
        <dbReference type="Proteomes" id="UP000802098"/>
    </source>
</evidence>
<feature type="transmembrane region" description="Helical" evidence="8">
    <location>
        <begin position="525"/>
        <end position="546"/>
    </location>
</feature>
<feature type="signal peptide" evidence="9">
    <location>
        <begin position="1"/>
        <end position="24"/>
    </location>
</feature>
<keyword evidence="3 8" id="KW-0812">Transmembrane</keyword>
<dbReference type="InterPro" id="IPR036249">
    <property type="entry name" value="Thioredoxin-like_sf"/>
</dbReference>
<evidence type="ECO:0000259" key="10">
    <source>
        <dbReference type="PROSITE" id="PS51352"/>
    </source>
</evidence>
<evidence type="ECO:0000256" key="7">
    <source>
        <dbReference type="ARBA" id="ARBA00023284"/>
    </source>
</evidence>
<feature type="transmembrane region" description="Helical" evidence="8">
    <location>
        <begin position="344"/>
        <end position="367"/>
    </location>
</feature>
<evidence type="ECO:0000256" key="1">
    <source>
        <dbReference type="ARBA" id="ARBA00004651"/>
    </source>
</evidence>
<dbReference type="CDD" id="cd02953">
    <property type="entry name" value="DsbDgamma"/>
    <property type="match status" value="1"/>
</dbReference>
<dbReference type="Pfam" id="PF13899">
    <property type="entry name" value="Thioredoxin_7"/>
    <property type="match status" value="1"/>
</dbReference>
<dbReference type="InterPro" id="IPR003834">
    <property type="entry name" value="Cyt_c_assmbl_TM_dom"/>
</dbReference>
<protein>
    <submittedName>
        <fullName evidence="11">DUF255 domain-containing protein</fullName>
    </submittedName>
</protein>
<feature type="domain" description="Thioredoxin" evidence="10">
    <location>
        <begin position="574"/>
        <end position="704"/>
    </location>
</feature>
<feature type="transmembrane region" description="Helical" evidence="8">
    <location>
        <begin position="429"/>
        <end position="454"/>
    </location>
</feature>
<dbReference type="PANTHER" id="PTHR32234">
    <property type="entry name" value="THIOL:DISULFIDE INTERCHANGE PROTEIN DSBD"/>
    <property type="match status" value="1"/>
</dbReference>
<evidence type="ECO:0000256" key="8">
    <source>
        <dbReference type="SAM" id="Phobius"/>
    </source>
</evidence>
<sequence length="709" mass="73059">MLLLRPLLTLAAFVLALAAPPVSAAPGAVVTTPQVRAELVVHAPEGLGAGRPMALGLLLRHQPGWHSYWKNPGDSGLPTTFAWTLPEGAAAGDIRWPTPQRLPVGPLMNFGYDGTLLLPVPLAIADGFKAERLDVTLHAEWLVCKEVCIPESGDFVLSLPREQAIAAHAAEFAAAEAARPVPAAGATASARIDGQAVVVEVQGLPADWQGAALDVLPATAGALRNAAVPQASWSGSTWTARLEIDAQRTEAPPALELVLVRDGVPAGLELTAAVAGAWPPVAEAGAGAEAVAPPAAPPADTSLALALALAFGGGLLLNLMPCVFPVLSLKVLGFAAHAHDRAKLLAGGLAYTLGVVVSFVALAGLLLALRAGGEQLGWGFQLQQPGVVAALALLFTLIGLNLAGVFEFGSVLPSSWAAARARHPLVDSLLTGVLAVAVASPCTAPFMGASLGVAVTLPPAQALTVFAALGLGMAAPYLLASAWPRLAGALPRPGVWMAHFKVVMAFPMFATVVWLVWVLGQQTGIDGAAALLALLVALAFAAWAFGSRSLGVRARTGFGLLALALFGATLAWALPAWREAPPAATAAVEADWQPWSAERAAQALAEGKPVFVDFTAAWCVTCQVNKRTTLARDEVLAEFRARGVVLLRADWTRRDAAITAELARLGRSGVPVYALYTPGGGAPRVLSEILSPAEVREMLAELPAVGAPA</sequence>
<feature type="transmembrane region" description="Helical" evidence="8">
    <location>
        <begin position="558"/>
        <end position="577"/>
    </location>
</feature>
<dbReference type="Gene3D" id="3.40.30.10">
    <property type="entry name" value="Glutaredoxin"/>
    <property type="match status" value="1"/>
</dbReference>
<dbReference type="SUPFAM" id="SSF52833">
    <property type="entry name" value="Thioredoxin-like"/>
    <property type="match status" value="1"/>
</dbReference>
<dbReference type="EMBL" id="JAAOCD010000004">
    <property type="protein sequence ID" value="NHK98905.1"/>
    <property type="molecule type" value="Genomic_DNA"/>
</dbReference>
<keyword evidence="7" id="KW-0676">Redox-active center</keyword>
<evidence type="ECO:0000256" key="2">
    <source>
        <dbReference type="ARBA" id="ARBA00022475"/>
    </source>
</evidence>
<dbReference type="PROSITE" id="PS51352">
    <property type="entry name" value="THIOREDOXIN_2"/>
    <property type="match status" value="1"/>
</dbReference>
<dbReference type="Pfam" id="PF11412">
    <property type="entry name" value="DsbD_N"/>
    <property type="match status" value="1"/>
</dbReference>
<keyword evidence="12" id="KW-1185">Reference proteome</keyword>
<keyword evidence="4" id="KW-0201">Cytochrome c-type biogenesis</keyword>
<name>A0ABX0HX02_9BURK</name>
<dbReference type="Proteomes" id="UP000802098">
    <property type="component" value="Unassembled WGS sequence"/>
</dbReference>
<reference evidence="11 12" key="1">
    <citation type="submission" date="2020-03" db="EMBL/GenBank/DDBJ databases">
        <title>Rubrivivax benzoatilyticus JA2 (sequenced after 10 years sub-culturing).</title>
        <authorList>
            <person name="Gupta D."/>
            <person name="Chintalapati S."/>
            <person name="Chintalapati V.R."/>
        </authorList>
    </citation>
    <scope>NUCLEOTIDE SEQUENCE [LARGE SCALE GENOMIC DNA]</scope>
    <source>
        <strain evidence="11 12">JA2-Mal</strain>
    </source>
</reference>
<dbReference type="PANTHER" id="PTHR32234:SF3">
    <property type="entry name" value="SUPPRESSION OF COPPER SENSITIVITY PROTEIN"/>
    <property type="match status" value="1"/>
</dbReference>